<dbReference type="CDD" id="cd23958">
    <property type="entry name" value="SCC2"/>
    <property type="match status" value="1"/>
</dbReference>
<feature type="compositionally biased region" description="Acidic residues" evidence="2">
    <location>
        <begin position="592"/>
        <end position="604"/>
    </location>
</feature>
<dbReference type="GO" id="GO:0071169">
    <property type="term" value="P:establishment of protein localization to chromatin"/>
    <property type="evidence" value="ECO:0007669"/>
    <property type="project" value="TreeGrafter"/>
</dbReference>
<dbReference type="RefSeq" id="XP_033388333.1">
    <property type="nucleotide sequence ID" value="XM_033525773.1"/>
</dbReference>
<evidence type="ECO:0000256" key="2">
    <source>
        <dbReference type="SAM" id="MobiDB-lite"/>
    </source>
</evidence>
<organism evidence="4 5">
    <name type="scientific">Aaosphaeria arxii CBS 175.79</name>
    <dbReference type="NCBI Taxonomy" id="1450172"/>
    <lineage>
        <taxon>Eukaryota</taxon>
        <taxon>Fungi</taxon>
        <taxon>Dikarya</taxon>
        <taxon>Ascomycota</taxon>
        <taxon>Pezizomycotina</taxon>
        <taxon>Dothideomycetes</taxon>
        <taxon>Pleosporomycetidae</taxon>
        <taxon>Pleosporales</taxon>
        <taxon>Pleosporales incertae sedis</taxon>
        <taxon>Aaosphaeria</taxon>
    </lineage>
</organism>
<feature type="compositionally biased region" description="Basic and acidic residues" evidence="2">
    <location>
        <begin position="579"/>
        <end position="591"/>
    </location>
</feature>
<keyword evidence="1" id="KW-0539">Nucleus</keyword>
<dbReference type="InterPro" id="IPR024986">
    <property type="entry name" value="Nipped-B_C"/>
</dbReference>
<dbReference type="Gene3D" id="1.25.10.10">
    <property type="entry name" value="Leucine-rich Repeat Variant"/>
    <property type="match status" value="1"/>
</dbReference>
<dbReference type="InterPro" id="IPR016024">
    <property type="entry name" value="ARM-type_fold"/>
</dbReference>
<evidence type="ECO:0000313" key="4">
    <source>
        <dbReference type="EMBL" id="KAF2019994.1"/>
    </source>
</evidence>
<keyword evidence="5" id="KW-1185">Reference proteome</keyword>
<comment type="subcellular location">
    <subcellularLocation>
        <location evidence="1">Nucleus</location>
    </subcellularLocation>
</comment>
<dbReference type="GO" id="GO:0003682">
    <property type="term" value="F:chromatin binding"/>
    <property type="evidence" value="ECO:0007669"/>
    <property type="project" value="TreeGrafter"/>
</dbReference>
<dbReference type="PANTHER" id="PTHR21704">
    <property type="entry name" value="NIPPED-B-LIKE PROTEIN DELANGIN SCC2-RELATED"/>
    <property type="match status" value="1"/>
</dbReference>
<feature type="region of interest" description="Disordered" evidence="2">
    <location>
        <begin position="46"/>
        <end position="67"/>
    </location>
</feature>
<keyword evidence="1" id="KW-0677">Repeat</keyword>
<evidence type="ECO:0000313" key="5">
    <source>
        <dbReference type="Proteomes" id="UP000799778"/>
    </source>
</evidence>
<proteinExistence type="inferred from homology"/>
<dbReference type="GO" id="GO:0140588">
    <property type="term" value="P:chromatin looping"/>
    <property type="evidence" value="ECO:0007669"/>
    <property type="project" value="InterPro"/>
</dbReference>
<dbReference type="GO" id="GO:0090694">
    <property type="term" value="C:Scc2-Scc4 cohesin loading complex"/>
    <property type="evidence" value="ECO:0007669"/>
    <property type="project" value="TreeGrafter"/>
</dbReference>
<name>A0A6A5Y607_9PLEO</name>
<dbReference type="SUPFAM" id="SSF48371">
    <property type="entry name" value="ARM repeat"/>
    <property type="match status" value="1"/>
</dbReference>
<dbReference type="OrthoDB" id="418242at2759"/>
<dbReference type="EMBL" id="ML978067">
    <property type="protein sequence ID" value="KAF2019994.1"/>
    <property type="molecule type" value="Genomic_DNA"/>
</dbReference>
<dbReference type="PANTHER" id="PTHR21704:SF18">
    <property type="entry name" value="NIPPED-B-LIKE PROTEIN"/>
    <property type="match status" value="1"/>
</dbReference>
<evidence type="ECO:0000256" key="1">
    <source>
        <dbReference type="RuleBase" id="RU364107"/>
    </source>
</evidence>
<feature type="region of interest" description="Disordered" evidence="2">
    <location>
        <begin position="1828"/>
        <end position="1903"/>
    </location>
</feature>
<evidence type="ECO:0000259" key="3">
    <source>
        <dbReference type="Pfam" id="PF12830"/>
    </source>
</evidence>
<reference evidence="4" key="1">
    <citation type="journal article" date="2020" name="Stud. Mycol.">
        <title>101 Dothideomycetes genomes: a test case for predicting lifestyles and emergence of pathogens.</title>
        <authorList>
            <person name="Haridas S."/>
            <person name="Albert R."/>
            <person name="Binder M."/>
            <person name="Bloem J."/>
            <person name="Labutti K."/>
            <person name="Salamov A."/>
            <person name="Andreopoulos B."/>
            <person name="Baker S."/>
            <person name="Barry K."/>
            <person name="Bills G."/>
            <person name="Bluhm B."/>
            <person name="Cannon C."/>
            <person name="Castanera R."/>
            <person name="Culley D."/>
            <person name="Daum C."/>
            <person name="Ezra D."/>
            <person name="Gonzalez J."/>
            <person name="Henrissat B."/>
            <person name="Kuo A."/>
            <person name="Liang C."/>
            <person name="Lipzen A."/>
            <person name="Lutzoni F."/>
            <person name="Magnuson J."/>
            <person name="Mondo S."/>
            <person name="Nolan M."/>
            <person name="Ohm R."/>
            <person name="Pangilinan J."/>
            <person name="Park H.-J."/>
            <person name="Ramirez L."/>
            <person name="Alfaro M."/>
            <person name="Sun H."/>
            <person name="Tritt A."/>
            <person name="Yoshinaga Y."/>
            <person name="Zwiers L.-H."/>
            <person name="Turgeon B."/>
            <person name="Goodwin S."/>
            <person name="Spatafora J."/>
            <person name="Crous P."/>
            <person name="Grigoriev I."/>
        </authorList>
    </citation>
    <scope>NUCLEOTIDE SEQUENCE</scope>
    <source>
        <strain evidence="4">CBS 175.79</strain>
    </source>
</reference>
<protein>
    <recommendedName>
        <fullName evidence="1">Sister chromatid cohesion protein</fullName>
    </recommendedName>
</protein>
<dbReference type="Proteomes" id="UP000799778">
    <property type="component" value="Unassembled WGS sequence"/>
</dbReference>
<sequence length="1903" mass="210240">MSHMNGVDGNWHNASGGGIPFRPPTVHEALPYSPFTSIIPFSPDVIPYPSTAPPTPPTTLTPEQQTAGKRALEALGKGLENPGASRHVHDTMAQLQHLLNPDELSEFNFKSLKHFASPSPDTSTSHFTNGSVPTQTATLSPFASRLLHTTNIAYQQGTSRPSTHPQSVRAQQRQNTVHVSAQTPSSAGFKTPQNVAHALNPVHQKPTPSPSPAFKSTSGHVGPSVVVNQLPSEKKKEHQRYDNIENGNSATSKQVLQSHDTIAAMRPQEREVAERRLQKLGIEIDRISAEKDDPDESTLFATWTTDEGDVTVLGSKAIATLSEAISGIVELGCFTSVPQEQVLQIQSLCEPLITATSHSSLYLATSDAEETLSHIQRAIAGLRASKLVLQTMTESYDSRRTCSEDLVQIIVRVLKKVLESCILPIVDARPSSDPEIFEFTRERRKEVLKVLQLSGSNLSLLALLVGKVKLTAMALSPLESVAISIVFAQNSEKDSDSALGAMQKFENFRQKSMDVLAQIFAFHSDQRESINNEVLSNLEKLPDKRASARQFKSARDAPIMLVSALFMRFVQAAASRTSRQLDGEHSDHDLVSEDESSDDEEADSGAEKSRKPKGPQKRFDATIRDLWHSAITTASYIASYLVNRASSVSKSGDKPFRILLDYFIQDFCNVLGSPEWPAASILLERILVLMIQIADNVKDNGVNAVDMALAVMGSMGSGILDFKHRLKHVKRGLDVSQSDTSSRLVPLADDALKAGINKHDVVSLKGPFAEVLRSLPNFLNGQGSHPGKSDPYLLSLSGFYVTSWANTFYQAFPRDQDDQPQDHTLNEIERQLKKIATDSKVLLADSTFHASENETKLAAGIISLQERFCIYLPALINRFIQNTKSESAKIKSRAVTSLSALIDKDPQTLDENTFGRFAGLLADSSPQVRANTLNLLSKCLEQDPSLERFCLQRILAVMTDSSNEPKKKAIKILRDIYVGLTRQDKTVKDKKLTIATGLLLPILDEEKAVAELSRQTLEEIWFNSSAVSSRSDQSQLKLERETRATLIVDTVQVIQGRQCTPDHIRAFETFFSRSLSTDAKNASSNFQTCKALVADILEGVIGIDQATGEMTQSRMLQAMAFFAKIKPALFTAEQVQLLKLYVKNLNSFEDLALFQPTIVIFRYVFPSLPSLQEVFLKEVHLNLQKVVSRIGPNTAAAMLTAKAAEATATSEAAKAHEASEVARLGKRETSAPLDGTVADEAQEVATAAQAKAAAAAMKATDASETLARWMNTLIDVAHCLWMISPLVKAEPGKSKSGLDKLFTQMASTAAFLEPYSSIPMEEKNMKTILWLMIVLGVFGKVCDFDKHVDAFRPIIAAQARNAIAQKKVNPKHIEKLSKWKGSSIAVLLLDIILPFARQPWESVYRAQALRSLGEICQRYPKHFTRADVDKTFRLPFINEDLELMRVVLTQIRDFLALAERRSETGAEIAVGEGAIHGAERLESSFAATDNDAATMHLAQSFLNNIVRCALEQSDDMAHSATDIIVSISRQGLVHPKECGPPLVALSTSPDPVISKKAAVEHTKIHLHHETMFEKEYVSAVRMAFKYQGQVFSDHRGVVDKTMKPKMQLLFEALKQGSRKVLKKFVSNLFREMDFDLSKLDIKGPLPESIQFAQFCLENFAVFDYSRTDDVHHVLSTIESIVLKQTGPAVALSIETDFPQPGIEPKLDQAGIDHPEVPLVTSGTEDALPKLENPYDSISDDRLRQLTVASIILHMMWETRTQIRRQYNIQGKLTVKDLQKPASRNNLVTPKEYLERIPAITKSLDSRDAMVRECKILADIINVDKEHAIKEDDVDPNEELSMAGQGYETPDEDDKGGQTPNSGRNRKRKGSAQIERTPKKARGRPNGSKGKKRSSRTPEPDDWD</sequence>
<dbReference type="GO" id="GO:0034087">
    <property type="term" value="P:establishment of mitotic sister chromatid cohesion"/>
    <property type="evidence" value="ECO:0007669"/>
    <property type="project" value="TreeGrafter"/>
</dbReference>
<dbReference type="GO" id="GO:1990414">
    <property type="term" value="P:replication-born double-strand break repair via sister chromatid exchange"/>
    <property type="evidence" value="ECO:0007669"/>
    <property type="project" value="TreeGrafter"/>
</dbReference>
<comment type="similarity">
    <text evidence="1">Belongs to the SCC2/Nipped-B family.</text>
</comment>
<dbReference type="GO" id="GO:0010468">
    <property type="term" value="P:regulation of gene expression"/>
    <property type="evidence" value="ECO:0007669"/>
    <property type="project" value="InterPro"/>
</dbReference>
<keyword evidence="1" id="KW-0131">Cell cycle</keyword>
<feature type="compositionally biased region" description="Pro residues" evidence="2">
    <location>
        <begin position="50"/>
        <end position="59"/>
    </location>
</feature>
<accession>A0A6A5Y607</accession>
<gene>
    <name evidence="4" type="ORF">BU24DRAFT_406595</name>
</gene>
<feature type="compositionally biased region" description="Basic residues" evidence="2">
    <location>
        <begin position="1878"/>
        <end position="1894"/>
    </location>
</feature>
<dbReference type="InterPro" id="IPR011989">
    <property type="entry name" value="ARM-like"/>
</dbReference>
<feature type="region of interest" description="Disordered" evidence="2">
    <location>
        <begin position="577"/>
        <end position="617"/>
    </location>
</feature>
<dbReference type="Pfam" id="PF12830">
    <property type="entry name" value="Nipped-B_C"/>
    <property type="match status" value="1"/>
</dbReference>
<dbReference type="InterPro" id="IPR033031">
    <property type="entry name" value="Scc2/Nipped-B"/>
</dbReference>
<dbReference type="GO" id="GO:0061775">
    <property type="term" value="F:cohesin loader activity"/>
    <property type="evidence" value="ECO:0007669"/>
    <property type="project" value="InterPro"/>
</dbReference>
<dbReference type="GeneID" id="54283170"/>
<feature type="domain" description="Sister chromatid cohesion C-terminal" evidence="3">
    <location>
        <begin position="1496"/>
        <end position="1680"/>
    </location>
</feature>